<evidence type="ECO:0000313" key="4">
    <source>
        <dbReference type="EMBL" id="CCA66035.1"/>
    </source>
</evidence>
<dbReference type="SUPFAM" id="SSF57756">
    <property type="entry name" value="Retrovirus zinc finger-like domains"/>
    <property type="match status" value="1"/>
</dbReference>
<dbReference type="InterPro" id="IPR025558">
    <property type="entry name" value="DUF4283"/>
</dbReference>
<keyword evidence="1" id="KW-0863">Zinc-finger</keyword>
<dbReference type="PANTHER" id="PTHR31286:SF167">
    <property type="entry name" value="OS09G0268800 PROTEIN"/>
    <property type="match status" value="1"/>
</dbReference>
<feature type="domain" description="CCHC-type" evidence="3">
    <location>
        <begin position="232"/>
        <end position="247"/>
    </location>
</feature>
<dbReference type="InterPro" id="IPR025836">
    <property type="entry name" value="Zn_knuckle_CX2CX4HX4C"/>
</dbReference>
<organism evidence="4">
    <name type="scientific">Beta vulgaris subsp. vulgaris</name>
    <name type="common">Beet</name>
    <dbReference type="NCBI Taxonomy" id="3555"/>
    <lineage>
        <taxon>Eukaryota</taxon>
        <taxon>Viridiplantae</taxon>
        <taxon>Streptophyta</taxon>
        <taxon>Embryophyta</taxon>
        <taxon>Tracheophyta</taxon>
        <taxon>Spermatophyta</taxon>
        <taxon>Magnoliopsida</taxon>
        <taxon>eudicotyledons</taxon>
        <taxon>Gunneridae</taxon>
        <taxon>Pentapetalae</taxon>
        <taxon>Caryophyllales</taxon>
        <taxon>Chenopodiaceae</taxon>
        <taxon>Betoideae</taxon>
        <taxon>Beta</taxon>
    </lineage>
</organism>
<sequence>MIIMASDIIVSSELTVTDKENTMEEKDKKHGKLTSEKDVNTDSEPVEWEEDGAEEDEARTELGLVIRICTNRHVNQNAFTTTMKNIWQAKHDMDIKNIGKNLYVVQFYHWRDKHRVMEGQPWHFDKHVILMSDIKGNCKPSDIQLWEFPIWARVYDLPFKGRLNINNVKAIGNKIGSFITMDKSGAMGIDKSIRIRVMHDVRKPLSSSIKVRMKSGEEDIFTVKYERPPLFCFYCGKVGHGTKDCEEDDAEDKGVVKYGGWIKASPWKVADAGEKGGGRANESSCARTLFITKPKKPVGVEKKESMSAVVEKLTSCVLQEKAIEQGVDTDYISNDRMMPSGVNMIMEDAVANCGEEVIEQNESNKSKEGMSSNCVAQSRSKAGKDVKKWKKVARQRDKVDNGVPNIVGVKRNERDGGCVGLDNVEIEELRYLKRVGLSVQDDVSLTTISTENKVASPTTWALGDK</sequence>
<keyword evidence="1" id="KW-0479">Metal-binding</keyword>
<dbReference type="PANTHER" id="PTHR31286">
    <property type="entry name" value="GLYCINE-RICH CELL WALL STRUCTURAL PROTEIN 1.8-LIKE"/>
    <property type="match status" value="1"/>
</dbReference>
<dbReference type="AlphaFoldDB" id="F4NCI3"/>
<feature type="compositionally biased region" description="Basic and acidic residues" evidence="2">
    <location>
        <begin position="16"/>
        <end position="40"/>
    </location>
</feature>
<dbReference type="GO" id="GO:0003676">
    <property type="term" value="F:nucleic acid binding"/>
    <property type="evidence" value="ECO:0007669"/>
    <property type="project" value="InterPro"/>
</dbReference>
<dbReference type="InterPro" id="IPR001878">
    <property type="entry name" value="Znf_CCHC"/>
</dbReference>
<protein>
    <recommendedName>
        <fullName evidence="3">CCHC-type domain-containing protein</fullName>
    </recommendedName>
</protein>
<evidence type="ECO:0000256" key="2">
    <source>
        <dbReference type="SAM" id="MobiDB-lite"/>
    </source>
</evidence>
<name>F4NCI3_BETVV</name>
<dbReference type="Pfam" id="PF14392">
    <property type="entry name" value="zf-CCHC_4"/>
    <property type="match status" value="1"/>
</dbReference>
<dbReference type="InterPro" id="IPR040256">
    <property type="entry name" value="At4g02000-like"/>
</dbReference>
<accession>F4NCI3</accession>
<dbReference type="EMBL" id="FR852827">
    <property type="protein sequence ID" value="CCA66035.1"/>
    <property type="molecule type" value="Genomic_DNA"/>
</dbReference>
<dbReference type="Pfam" id="PF14111">
    <property type="entry name" value="DUF4283"/>
    <property type="match status" value="1"/>
</dbReference>
<reference evidence="4" key="1">
    <citation type="journal article" date="2014" name="Plant J.">
        <title>Profiling of extensively diversified plant LINEs reveals distinct plant-specific subclades.</title>
        <authorList>
            <person name="Heitkam T."/>
            <person name="Holtgrawe D."/>
            <person name="Dohm J.C."/>
            <person name="Minoche A.E."/>
            <person name="Himmelbauer H."/>
            <person name="Weisshaar B."/>
            <person name="Schmidt T."/>
        </authorList>
    </citation>
    <scope>NUCLEOTIDE SEQUENCE</scope>
    <source>
        <tissue evidence="4">Leaf</tissue>
    </source>
</reference>
<feature type="compositionally biased region" description="Acidic residues" evidence="2">
    <location>
        <begin position="44"/>
        <end position="56"/>
    </location>
</feature>
<evidence type="ECO:0000259" key="3">
    <source>
        <dbReference type="PROSITE" id="PS50158"/>
    </source>
</evidence>
<keyword evidence="1" id="KW-0862">Zinc</keyword>
<dbReference type="InterPro" id="IPR036875">
    <property type="entry name" value="Znf_CCHC_sf"/>
</dbReference>
<feature type="region of interest" description="Disordered" evidence="2">
    <location>
        <begin position="16"/>
        <end position="56"/>
    </location>
</feature>
<evidence type="ECO:0000256" key="1">
    <source>
        <dbReference type="PROSITE-ProRule" id="PRU00047"/>
    </source>
</evidence>
<dbReference type="GO" id="GO:0008270">
    <property type="term" value="F:zinc ion binding"/>
    <property type="evidence" value="ECO:0007669"/>
    <property type="project" value="UniProtKB-KW"/>
</dbReference>
<proteinExistence type="predicted"/>
<dbReference type="PROSITE" id="PS50158">
    <property type="entry name" value="ZF_CCHC"/>
    <property type="match status" value="1"/>
</dbReference>